<name>A0A084JAB2_9CLOT</name>
<dbReference type="STRING" id="318464.IO99_12220"/>
<dbReference type="EMBL" id="JPMD01000028">
    <property type="protein sequence ID" value="KEZ85896.1"/>
    <property type="molecule type" value="Genomic_DNA"/>
</dbReference>
<dbReference type="Pfam" id="PF19842">
    <property type="entry name" value="YqeC"/>
    <property type="match status" value="1"/>
</dbReference>
<organism evidence="1 2">
    <name type="scientific">Clostridium sulfidigenes</name>
    <dbReference type="NCBI Taxonomy" id="318464"/>
    <lineage>
        <taxon>Bacteria</taxon>
        <taxon>Bacillati</taxon>
        <taxon>Bacillota</taxon>
        <taxon>Clostridia</taxon>
        <taxon>Eubacteriales</taxon>
        <taxon>Clostridiaceae</taxon>
        <taxon>Clostridium</taxon>
    </lineage>
</organism>
<dbReference type="Proteomes" id="UP000028542">
    <property type="component" value="Unassembled WGS sequence"/>
</dbReference>
<dbReference type="InterPro" id="IPR017587">
    <property type="entry name" value="YqeC"/>
</dbReference>
<dbReference type="AlphaFoldDB" id="A0A084JAB2"/>
<sequence>MDILKVLTVTKGEKISIVGAGGKTTLMFILAEELKKRGRVLITTTTKIYLPKRNQYNCLILKDSFGDHIDEESKYILNGNIVYVYCGNISKTKEPDGEIHVYGSSVNGENKVIGIDDKSISNILNNYDYILIESDGAKEKTLKAWKEDEPVVSNFTSTTIGVLSGEALNLKIHDGNIHRIDKFLKLINKSVGDSINEEDLLALIFKKEGLFKNSKGRRILFINKVEEEDFKKLENLIEYITIKNKELKLLDGILIGSLLNKTYRVIYEESTEKL</sequence>
<dbReference type="eggNOG" id="COG1192">
    <property type="taxonomic scope" value="Bacteria"/>
</dbReference>
<protein>
    <recommendedName>
        <fullName evidence="3">Hydroxylase</fullName>
    </recommendedName>
</protein>
<evidence type="ECO:0000313" key="2">
    <source>
        <dbReference type="Proteomes" id="UP000028542"/>
    </source>
</evidence>
<dbReference type="NCBIfam" id="TIGR03172">
    <property type="entry name" value="selenium cofactor biosynthesis protein YqeC"/>
    <property type="match status" value="1"/>
</dbReference>
<keyword evidence="2" id="KW-1185">Reference proteome</keyword>
<evidence type="ECO:0008006" key="3">
    <source>
        <dbReference type="Google" id="ProtNLM"/>
    </source>
</evidence>
<comment type="caution">
    <text evidence="1">The sequence shown here is derived from an EMBL/GenBank/DDBJ whole genome shotgun (WGS) entry which is preliminary data.</text>
</comment>
<accession>A0A084JAB2</accession>
<evidence type="ECO:0000313" key="1">
    <source>
        <dbReference type="EMBL" id="KEZ85896.1"/>
    </source>
</evidence>
<proteinExistence type="predicted"/>
<reference evidence="1 2" key="1">
    <citation type="submission" date="2014-07" db="EMBL/GenBank/DDBJ databases">
        <title>Draft genome of Clostridium sulfidigenes 113A isolated from sediments associated with methane hydrate from Krishna Godavari basin.</title>
        <authorList>
            <person name="Honkalas V.S."/>
            <person name="Dabir A.P."/>
            <person name="Arora P."/>
            <person name="Dhakephalkar P.K."/>
        </authorList>
    </citation>
    <scope>NUCLEOTIDE SEQUENCE [LARGE SCALE GENOMIC DNA]</scope>
    <source>
        <strain evidence="1 2">113A</strain>
    </source>
</reference>
<gene>
    <name evidence="1" type="ORF">IO99_12220</name>
</gene>
<dbReference type="RefSeq" id="WP_035133616.1">
    <property type="nucleotide sequence ID" value="NZ_JPMD01000028.1"/>
</dbReference>